<dbReference type="STRING" id="155417.A0A4Q4T9Z7"/>
<dbReference type="AlphaFoldDB" id="A0A4Q4T9Z7"/>
<evidence type="ECO:0000313" key="5">
    <source>
        <dbReference type="EMBL" id="RYP03425.1"/>
    </source>
</evidence>
<dbReference type="GO" id="GO:0030246">
    <property type="term" value="F:carbohydrate binding"/>
    <property type="evidence" value="ECO:0007669"/>
    <property type="project" value="InterPro"/>
</dbReference>
<feature type="domain" description="Rhamnogalacturonan lyase" evidence="4">
    <location>
        <begin position="359"/>
        <end position="433"/>
    </location>
</feature>
<dbReference type="Gene3D" id="2.60.120.260">
    <property type="entry name" value="Galactose-binding domain-like"/>
    <property type="match status" value="1"/>
</dbReference>
<dbReference type="Gene3D" id="2.70.98.10">
    <property type="match status" value="1"/>
</dbReference>
<dbReference type="InterPro" id="IPR008979">
    <property type="entry name" value="Galactose-bd-like_sf"/>
</dbReference>
<evidence type="ECO:0000256" key="1">
    <source>
        <dbReference type="ARBA" id="ARBA00023180"/>
    </source>
</evidence>
<dbReference type="PANTHER" id="PTHR32018">
    <property type="entry name" value="RHAMNOGALACTURONATE LYASE FAMILY PROTEIN"/>
    <property type="match status" value="1"/>
</dbReference>
<dbReference type="Proteomes" id="UP000293360">
    <property type="component" value="Unassembled WGS sequence"/>
</dbReference>
<evidence type="ECO:0008006" key="7">
    <source>
        <dbReference type="Google" id="ProtNLM"/>
    </source>
</evidence>
<dbReference type="SUPFAM" id="SSF74650">
    <property type="entry name" value="Galactose mutarotase-like"/>
    <property type="match status" value="1"/>
</dbReference>
<feature type="chain" id="PRO_5020970018" description="Rhamnogalacturonan endolyase" evidence="2">
    <location>
        <begin position="21"/>
        <end position="668"/>
    </location>
</feature>
<dbReference type="InterPro" id="IPR014718">
    <property type="entry name" value="GH-type_carb-bd"/>
</dbReference>
<evidence type="ECO:0000256" key="2">
    <source>
        <dbReference type="SAM" id="SignalP"/>
    </source>
</evidence>
<sequence>MVAFGLKTAALAALFTQAMAFLDARETNTQYVLENDRLHVAVGKSNGQMVEVVLDGEDLLGPVSGNTGKGPYVDCSCVPSGFWSPGGSNLKRFELYKGVDGTGTAYGGVMMEDTYAETNQTIAQWWFLREGETGLHLFTRVAYYNEARPFLRGLGELRTLFRPNTPLWTHLSGSDGNWAPLPSREAYADAITVQDATTYLGNTTDDAYVQQYSDYFTKYTFTELWRDHDVHGQYADGSTSSDGNTYGAWLVHNTRETYYGGPLHADLVVDGIVYNYMVSGHYGAPTPNITHGFDRIWGPQYYHFNKGGPDTTLAELRADAAQYADPEWNAEFYDSIAKHVPHYAPSSRRATFRATIKLPKGAKRPIAVLSENGQDFQLNVFDKDSLQYWADVDPATGAVEIPRVREGTYRLTVYADGIFGWFIQDDVKVSKSKWKVHWFRWQPERAGREVWRIGVPDKSAGEYKHGYALDTSTPLQPEQHRIYWAKWDFPTDFPEGVVFTVGESDEAEDFNYVHWSVFFGYANFLRPEPYYENVNNWTIRFDLGAKDLRHARTGTLTVQFAGVKTANGNNKWAELPDEPYSNLPYTVALNGKDVETWVIPRLRSGSCGVRSGVICQNFDHKFKFPARELKEGTNEFVLSLPFNATNKETALLPGTTYVQYDALRLELA</sequence>
<dbReference type="EMBL" id="QJNU01000260">
    <property type="protein sequence ID" value="RYP03425.1"/>
    <property type="molecule type" value="Genomic_DNA"/>
</dbReference>
<protein>
    <recommendedName>
        <fullName evidence="7">Rhamnogalacturonan endolyase</fullName>
    </recommendedName>
</protein>
<dbReference type="PANTHER" id="PTHR32018:SF9">
    <property type="entry name" value="RHAMNOGALACTURONATE LYASE B"/>
    <property type="match status" value="1"/>
</dbReference>
<dbReference type="GO" id="GO:0005975">
    <property type="term" value="P:carbohydrate metabolic process"/>
    <property type="evidence" value="ECO:0007669"/>
    <property type="project" value="InterPro"/>
</dbReference>
<dbReference type="InterPro" id="IPR051850">
    <property type="entry name" value="Polysacch_Lyase_4"/>
</dbReference>
<dbReference type="InterPro" id="IPR029411">
    <property type="entry name" value="RG-lyase_III"/>
</dbReference>
<gene>
    <name evidence="5" type="ORF">DL764_005155</name>
</gene>
<dbReference type="InterPro" id="IPR029413">
    <property type="entry name" value="RG-lyase_II"/>
</dbReference>
<feature type="domain" description="Rhamnogalacturonan lyase" evidence="3">
    <location>
        <begin position="450"/>
        <end position="665"/>
    </location>
</feature>
<comment type="caution">
    <text evidence="5">The sequence shown here is derived from an EMBL/GenBank/DDBJ whole genome shotgun (WGS) entry which is preliminary data.</text>
</comment>
<dbReference type="CDD" id="cd10317">
    <property type="entry name" value="RGL4_C"/>
    <property type="match status" value="1"/>
</dbReference>
<name>A0A4Q4T9Z7_9PEZI</name>
<dbReference type="Pfam" id="PF14686">
    <property type="entry name" value="fn3_3"/>
    <property type="match status" value="1"/>
</dbReference>
<keyword evidence="1" id="KW-0325">Glycoprotein</keyword>
<dbReference type="CDD" id="cd10320">
    <property type="entry name" value="RGL4_N"/>
    <property type="match status" value="1"/>
</dbReference>
<organism evidence="5 6">
    <name type="scientific">Monosporascus ibericus</name>
    <dbReference type="NCBI Taxonomy" id="155417"/>
    <lineage>
        <taxon>Eukaryota</taxon>
        <taxon>Fungi</taxon>
        <taxon>Dikarya</taxon>
        <taxon>Ascomycota</taxon>
        <taxon>Pezizomycotina</taxon>
        <taxon>Sordariomycetes</taxon>
        <taxon>Xylariomycetidae</taxon>
        <taxon>Xylariales</taxon>
        <taxon>Xylariales incertae sedis</taxon>
        <taxon>Monosporascus</taxon>
    </lineage>
</organism>
<dbReference type="Gene3D" id="2.60.40.1120">
    <property type="entry name" value="Carboxypeptidase-like, regulatory domain"/>
    <property type="match status" value="1"/>
</dbReference>
<feature type="signal peptide" evidence="2">
    <location>
        <begin position="1"/>
        <end position="20"/>
    </location>
</feature>
<evidence type="ECO:0000259" key="4">
    <source>
        <dbReference type="Pfam" id="PF14686"/>
    </source>
</evidence>
<keyword evidence="6" id="KW-1185">Reference proteome</keyword>
<dbReference type="GO" id="GO:0003824">
    <property type="term" value="F:catalytic activity"/>
    <property type="evidence" value="ECO:0007669"/>
    <property type="project" value="InterPro"/>
</dbReference>
<evidence type="ECO:0000313" key="6">
    <source>
        <dbReference type="Proteomes" id="UP000293360"/>
    </source>
</evidence>
<accession>A0A4Q4T9Z7</accession>
<keyword evidence="2" id="KW-0732">Signal</keyword>
<dbReference type="Pfam" id="PF14683">
    <property type="entry name" value="CBM-like"/>
    <property type="match status" value="1"/>
</dbReference>
<dbReference type="SUPFAM" id="SSF49785">
    <property type="entry name" value="Galactose-binding domain-like"/>
    <property type="match status" value="1"/>
</dbReference>
<dbReference type="CDD" id="cd10316">
    <property type="entry name" value="RGL4_M"/>
    <property type="match status" value="1"/>
</dbReference>
<dbReference type="OrthoDB" id="2130367at2759"/>
<evidence type="ECO:0000259" key="3">
    <source>
        <dbReference type="Pfam" id="PF14683"/>
    </source>
</evidence>
<proteinExistence type="predicted"/>
<reference evidence="5 6" key="1">
    <citation type="submission" date="2018-06" db="EMBL/GenBank/DDBJ databases">
        <title>Complete Genomes of Monosporascus.</title>
        <authorList>
            <person name="Robinson A.J."/>
            <person name="Natvig D.O."/>
        </authorList>
    </citation>
    <scope>NUCLEOTIDE SEQUENCE [LARGE SCALE GENOMIC DNA]</scope>
    <source>
        <strain evidence="5 6">CBS 110550</strain>
    </source>
</reference>
<dbReference type="InterPro" id="IPR011013">
    <property type="entry name" value="Gal_mutarotase_sf_dom"/>
</dbReference>